<comment type="caution">
    <text evidence="1">The sequence shown here is derived from an EMBL/GenBank/DDBJ whole genome shotgun (WGS) entry which is preliminary data.</text>
</comment>
<sequence>MEPDVAEFISAMAAGSGARVMVEVCAESAGRTTLALVAAAQQTGGRVVCVVAGEEEVRASVVNLGEEARSGRVELVVGDAGAMLGGADFVLVDCEVGGYESVMRAAEEAQGGGGGGVVVGYNALNKGGWGSGEGVRVDLLPIGTGLRVARVAPGGVRRRRRGQWQWVVRVDQCTGEEHVFRVRSPRRKWIEA</sequence>
<dbReference type="EMBL" id="JAGGNH010000006">
    <property type="protein sequence ID" value="KAJ0968743.1"/>
    <property type="molecule type" value="Genomic_DNA"/>
</dbReference>
<dbReference type="PANTHER" id="PTHR33593:SF3">
    <property type="entry name" value="DUF1442 FAMILY PROTEIN"/>
    <property type="match status" value="1"/>
</dbReference>
<organism evidence="1 2">
    <name type="scientific">Dioscorea zingiberensis</name>
    <dbReference type="NCBI Taxonomy" id="325984"/>
    <lineage>
        <taxon>Eukaryota</taxon>
        <taxon>Viridiplantae</taxon>
        <taxon>Streptophyta</taxon>
        <taxon>Embryophyta</taxon>
        <taxon>Tracheophyta</taxon>
        <taxon>Spermatophyta</taxon>
        <taxon>Magnoliopsida</taxon>
        <taxon>Liliopsida</taxon>
        <taxon>Dioscoreales</taxon>
        <taxon>Dioscoreaceae</taxon>
        <taxon>Dioscorea</taxon>
    </lineage>
</organism>
<accession>A0A9D5C997</accession>
<dbReference type="SUPFAM" id="SSF53335">
    <property type="entry name" value="S-adenosyl-L-methionine-dependent methyltransferases"/>
    <property type="match status" value="1"/>
</dbReference>
<proteinExistence type="predicted"/>
<keyword evidence="2" id="KW-1185">Reference proteome</keyword>
<reference evidence="1" key="1">
    <citation type="submission" date="2021-03" db="EMBL/GenBank/DDBJ databases">
        <authorList>
            <person name="Li Z."/>
            <person name="Yang C."/>
        </authorList>
    </citation>
    <scope>NUCLEOTIDE SEQUENCE</scope>
    <source>
        <strain evidence="1">Dzin_1.0</strain>
        <tissue evidence="1">Leaf</tissue>
    </source>
</reference>
<dbReference type="InterPro" id="IPR029063">
    <property type="entry name" value="SAM-dependent_MTases_sf"/>
</dbReference>
<name>A0A9D5C997_9LILI</name>
<dbReference type="Pfam" id="PF07279">
    <property type="entry name" value="DUF1442"/>
    <property type="match status" value="1"/>
</dbReference>
<dbReference type="InterPro" id="IPR009902">
    <property type="entry name" value="DUF1442"/>
</dbReference>
<dbReference type="Proteomes" id="UP001085076">
    <property type="component" value="Miscellaneous, Linkage group lg06"/>
</dbReference>
<dbReference type="PANTHER" id="PTHR33593">
    <property type="entry name" value="DUF1442 FAMILY PROTEIN"/>
    <property type="match status" value="1"/>
</dbReference>
<evidence type="ECO:0000313" key="1">
    <source>
        <dbReference type="EMBL" id="KAJ0968743.1"/>
    </source>
</evidence>
<dbReference type="AlphaFoldDB" id="A0A9D5C997"/>
<evidence type="ECO:0000313" key="2">
    <source>
        <dbReference type="Proteomes" id="UP001085076"/>
    </source>
</evidence>
<gene>
    <name evidence="1" type="ORF">J5N97_021620</name>
</gene>
<dbReference type="OrthoDB" id="774871at2759"/>
<reference evidence="1" key="2">
    <citation type="journal article" date="2022" name="Hortic Res">
        <title>The genome of Dioscorea zingiberensis sheds light on the biosynthesis, origin and evolution of the medicinally important diosgenin saponins.</title>
        <authorList>
            <person name="Li Y."/>
            <person name="Tan C."/>
            <person name="Li Z."/>
            <person name="Guo J."/>
            <person name="Li S."/>
            <person name="Chen X."/>
            <person name="Wang C."/>
            <person name="Dai X."/>
            <person name="Yang H."/>
            <person name="Song W."/>
            <person name="Hou L."/>
            <person name="Xu J."/>
            <person name="Tong Z."/>
            <person name="Xu A."/>
            <person name="Yuan X."/>
            <person name="Wang W."/>
            <person name="Yang Q."/>
            <person name="Chen L."/>
            <person name="Sun Z."/>
            <person name="Wang K."/>
            <person name="Pan B."/>
            <person name="Chen J."/>
            <person name="Bao Y."/>
            <person name="Liu F."/>
            <person name="Qi X."/>
            <person name="Gang D.R."/>
            <person name="Wen J."/>
            <person name="Li J."/>
        </authorList>
    </citation>
    <scope>NUCLEOTIDE SEQUENCE</scope>
    <source>
        <strain evidence="1">Dzin_1.0</strain>
    </source>
</reference>
<dbReference type="Gene3D" id="3.40.50.150">
    <property type="entry name" value="Vaccinia Virus protein VP39"/>
    <property type="match status" value="1"/>
</dbReference>
<protein>
    <submittedName>
        <fullName evidence="1">Uncharacterized protein</fullName>
    </submittedName>
</protein>